<organism evidence="1 2">
    <name type="scientific">Dendrobium chrysotoxum</name>
    <name type="common">Orchid</name>
    <dbReference type="NCBI Taxonomy" id="161865"/>
    <lineage>
        <taxon>Eukaryota</taxon>
        <taxon>Viridiplantae</taxon>
        <taxon>Streptophyta</taxon>
        <taxon>Embryophyta</taxon>
        <taxon>Tracheophyta</taxon>
        <taxon>Spermatophyta</taxon>
        <taxon>Magnoliopsida</taxon>
        <taxon>Liliopsida</taxon>
        <taxon>Asparagales</taxon>
        <taxon>Orchidaceae</taxon>
        <taxon>Epidendroideae</taxon>
        <taxon>Malaxideae</taxon>
        <taxon>Dendrobiinae</taxon>
        <taxon>Dendrobium</taxon>
    </lineage>
</organism>
<evidence type="ECO:0000313" key="2">
    <source>
        <dbReference type="Proteomes" id="UP000775213"/>
    </source>
</evidence>
<gene>
    <name evidence="1" type="ORF">IEQ34_001952</name>
</gene>
<proteinExistence type="predicted"/>
<dbReference type="EMBL" id="JAGFBR010000003">
    <property type="protein sequence ID" value="KAH0468720.1"/>
    <property type="molecule type" value="Genomic_DNA"/>
</dbReference>
<comment type="caution">
    <text evidence="1">The sequence shown here is derived from an EMBL/GenBank/DDBJ whole genome shotgun (WGS) entry which is preliminary data.</text>
</comment>
<protein>
    <submittedName>
        <fullName evidence="1">Uncharacterized protein</fullName>
    </submittedName>
</protein>
<dbReference type="Proteomes" id="UP000775213">
    <property type="component" value="Unassembled WGS sequence"/>
</dbReference>
<accession>A0AAV7H3M3</accession>
<keyword evidence="2" id="KW-1185">Reference proteome</keyword>
<dbReference type="AlphaFoldDB" id="A0AAV7H3M3"/>
<evidence type="ECO:0000313" key="1">
    <source>
        <dbReference type="EMBL" id="KAH0468720.1"/>
    </source>
</evidence>
<name>A0AAV7H3M3_DENCH</name>
<reference evidence="1 2" key="1">
    <citation type="journal article" date="2021" name="Hortic Res">
        <title>Chromosome-scale assembly of the Dendrobium chrysotoxum genome enhances the understanding of orchid evolution.</title>
        <authorList>
            <person name="Zhang Y."/>
            <person name="Zhang G.Q."/>
            <person name="Zhang D."/>
            <person name="Liu X.D."/>
            <person name="Xu X.Y."/>
            <person name="Sun W.H."/>
            <person name="Yu X."/>
            <person name="Zhu X."/>
            <person name="Wang Z.W."/>
            <person name="Zhao X."/>
            <person name="Zhong W.Y."/>
            <person name="Chen H."/>
            <person name="Yin W.L."/>
            <person name="Huang T."/>
            <person name="Niu S.C."/>
            <person name="Liu Z.J."/>
        </authorList>
    </citation>
    <scope>NUCLEOTIDE SEQUENCE [LARGE SCALE GENOMIC DNA]</scope>
    <source>
        <strain evidence="1">Lindl</strain>
    </source>
</reference>
<sequence>MWKVIQLRDNNEATFPSEFLFVHHTLQWIGQIDARCTDKKERLNHLCKHMEHSSRYTRVHIDVNENGVQCNIPKSILFGSYLRAIVRDHVLASISLSD</sequence>